<evidence type="ECO:0000313" key="11">
    <source>
        <dbReference type="RefSeq" id="XP_060674029.1"/>
    </source>
</evidence>
<dbReference type="Gene3D" id="1.10.8.430">
    <property type="entry name" value="Helical domain of apoptotic protease-activating factors"/>
    <property type="match status" value="1"/>
</dbReference>
<feature type="domain" description="TIR" evidence="9">
    <location>
        <begin position="9"/>
        <end position="177"/>
    </location>
</feature>
<dbReference type="InterPro" id="IPR045344">
    <property type="entry name" value="C-JID"/>
</dbReference>
<proteinExistence type="predicted"/>
<keyword evidence="3" id="KW-0677">Repeat</keyword>
<dbReference type="InterPro" id="IPR035897">
    <property type="entry name" value="Toll_tir_struct_dom_sf"/>
</dbReference>
<dbReference type="Pfam" id="PF01582">
    <property type="entry name" value="TIR"/>
    <property type="match status" value="1"/>
</dbReference>
<reference evidence="11" key="1">
    <citation type="submission" date="2025-08" db="UniProtKB">
        <authorList>
            <consortium name="RefSeq"/>
        </authorList>
    </citation>
    <scope>IDENTIFICATION</scope>
    <source>
        <tissue evidence="11">Seedling</tissue>
    </source>
</reference>
<evidence type="ECO:0000256" key="5">
    <source>
        <dbReference type="ARBA" id="ARBA00022821"/>
    </source>
</evidence>
<dbReference type="Gene3D" id="3.80.10.10">
    <property type="entry name" value="Ribonuclease Inhibitor"/>
    <property type="match status" value="2"/>
</dbReference>
<organism evidence="10 11">
    <name type="scientific">Ziziphus jujuba</name>
    <name type="common">Chinese jujube</name>
    <name type="synonym">Ziziphus sativa</name>
    <dbReference type="NCBI Taxonomy" id="326968"/>
    <lineage>
        <taxon>Eukaryota</taxon>
        <taxon>Viridiplantae</taxon>
        <taxon>Streptophyta</taxon>
        <taxon>Embryophyta</taxon>
        <taxon>Tracheophyta</taxon>
        <taxon>Spermatophyta</taxon>
        <taxon>Magnoliopsida</taxon>
        <taxon>eudicotyledons</taxon>
        <taxon>Gunneridae</taxon>
        <taxon>Pentapetalae</taxon>
        <taxon>rosids</taxon>
        <taxon>fabids</taxon>
        <taxon>Rosales</taxon>
        <taxon>Rhamnaceae</taxon>
        <taxon>Paliureae</taxon>
        <taxon>Ziziphus</taxon>
    </lineage>
</organism>
<dbReference type="Pfam" id="PF20160">
    <property type="entry name" value="C-JID"/>
    <property type="match status" value="2"/>
</dbReference>
<evidence type="ECO:0000259" key="9">
    <source>
        <dbReference type="PROSITE" id="PS50104"/>
    </source>
</evidence>
<evidence type="ECO:0000256" key="4">
    <source>
        <dbReference type="ARBA" id="ARBA00022801"/>
    </source>
</evidence>
<dbReference type="InterPro" id="IPR058192">
    <property type="entry name" value="WHD_ROQ1-like"/>
</dbReference>
<evidence type="ECO:0000256" key="6">
    <source>
        <dbReference type="ARBA" id="ARBA00023027"/>
    </source>
</evidence>
<dbReference type="InterPro" id="IPR003591">
    <property type="entry name" value="Leu-rich_rpt_typical-subtyp"/>
</dbReference>
<evidence type="ECO:0000313" key="10">
    <source>
        <dbReference type="Proteomes" id="UP001652623"/>
    </source>
</evidence>
<name>A0ABM4ABC5_ZIZJJ</name>
<feature type="compositionally biased region" description="Polar residues" evidence="8">
    <location>
        <begin position="1920"/>
        <end position="1933"/>
    </location>
</feature>
<dbReference type="InterPro" id="IPR001611">
    <property type="entry name" value="Leu-rich_rpt"/>
</dbReference>
<dbReference type="Proteomes" id="UP001652623">
    <property type="component" value="Chromosome 6"/>
</dbReference>
<dbReference type="Pfam" id="PF23286">
    <property type="entry name" value="LRR_13"/>
    <property type="match status" value="1"/>
</dbReference>
<dbReference type="GeneID" id="112493411"/>
<dbReference type="InterPro" id="IPR044974">
    <property type="entry name" value="Disease_R_plants"/>
</dbReference>
<dbReference type="PANTHER" id="PTHR11017:SF559">
    <property type="entry name" value="DISEASE RESISTANCE PROTEIN CHL1"/>
    <property type="match status" value="1"/>
</dbReference>
<evidence type="ECO:0000256" key="1">
    <source>
        <dbReference type="ARBA" id="ARBA00011982"/>
    </source>
</evidence>
<dbReference type="SUPFAM" id="SSF52200">
    <property type="entry name" value="Toll/Interleukin receptor TIR domain"/>
    <property type="match status" value="1"/>
</dbReference>
<dbReference type="SUPFAM" id="SSF52058">
    <property type="entry name" value="L domain-like"/>
    <property type="match status" value="2"/>
</dbReference>
<dbReference type="InterPro" id="IPR000157">
    <property type="entry name" value="TIR_dom"/>
</dbReference>
<dbReference type="Pfam" id="PF00931">
    <property type="entry name" value="NB-ARC"/>
    <property type="match status" value="1"/>
</dbReference>
<evidence type="ECO:0000256" key="3">
    <source>
        <dbReference type="ARBA" id="ARBA00022737"/>
    </source>
</evidence>
<dbReference type="PROSITE" id="PS50104">
    <property type="entry name" value="TIR"/>
    <property type="match status" value="1"/>
</dbReference>
<dbReference type="SMART" id="SM00255">
    <property type="entry name" value="TIR"/>
    <property type="match status" value="1"/>
</dbReference>
<dbReference type="PRINTS" id="PR00364">
    <property type="entry name" value="DISEASERSIST"/>
</dbReference>
<dbReference type="Pfam" id="PF23282">
    <property type="entry name" value="WHD_ROQ1"/>
    <property type="match status" value="1"/>
</dbReference>
<feature type="compositionally biased region" description="Basic and acidic residues" evidence="8">
    <location>
        <begin position="1934"/>
        <end position="1947"/>
    </location>
</feature>
<keyword evidence="2" id="KW-0433">Leucine-rich repeat</keyword>
<evidence type="ECO:0000256" key="8">
    <source>
        <dbReference type="SAM" id="MobiDB-lite"/>
    </source>
</evidence>
<accession>A0ABM4ABC5</accession>
<dbReference type="InterPro" id="IPR027417">
    <property type="entry name" value="P-loop_NTPase"/>
</dbReference>
<dbReference type="Gene3D" id="3.40.50.10140">
    <property type="entry name" value="Toll/interleukin-1 receptor homology (TIR) domain"/>
    <property type="match status" value="1"/>
</dbReference>
<dbReference type="InterPro" id="IPR058546">
    <property type="entry name" value="RPS4B/Roq1-like_LRR"/>
</dbReference>
<dbReference type="Gene3D" id="3.40.50.300">
    <property type="entry name" value="P-loop containing nucleotide triphosphate hydrolases"/>
    <property type="match status" value="1"/>
</dbReference>
<dbReference type="PROSITE" id="PS51450">
    <property type="entry name" value="LRR"/>
    <property type="match status" value="1"/>
</dbReference>
<dbReference type="RefSeq" id="XP_060674029.1">
    <property type="nucleotide sequence ID" value="XM_060818046.1"/>
</dbReference>
<keyword evidence="10" id="KW-1185">Reference proteome</keyword>
<evidence type="ECO:0000256" key="2">
    <source>
        <dbReference type="ARBA" id="ARBA00022614"/>
    </source>
</evidence>
<dbReference type="InterPro" id="IPR002182">
    <property type="entry name" value="NB-ARC"/>
</dbReference>
<comment type="catalytic activity">
    <reaction evidence="7">
        <text>NAD(+) + H2O = ADP-D-ribose + nicotinamide + H(+)</text>
        <dbReference type="Rhea" id="RHEA:16301"/>
        <dbReference type="ChEBI" id="CHEBI:15377"/>
        <dbReference type="ChEBI" id="CHEBI:15378"/>
        <dbReference type="ChEBI" id="CHEBI:17154"/>
        <dbReference type="ChEBI" id="CHEBI:57540"/>
        <dbReference type="ChEBI" id="CHEBI:57967"/>
        <dbReference type="EC" id="3.2.2.6"/>
    </reaction>
    <physiologicalReaction direction="left-to-right" evidence="7">
        <dbReference type="Rhea" id="RHEA:16302"/>
    </physiologicalReaction>
</comment>
<dbReference type="InterPro" id="IPR032675">
    <property type="entry name" value="LRR_dom_sf"/>
</dbReference>
<keyword evidence="4" id="KW-0378">Hydrolase</keyword>
<protein>
    <recommendedName>
        <fullName evidence="1">ADP-ribosyl cyclase/cyclic ADP-ribose hydrolase</fullName>
        <ecNumber evidence="1">3.2.2.6</ecNumber>
    </recommendedName>
</protein>
<dbReference type="EC" id="3.2.2.6" evidence="1"/>
<evidence type="ECO:0000256" key="7">
    <source>
        <dbReference type="ARBA" id="ARBA00047304"/>
    </source>
</evidence>
<sequence length="1947" mass="223745">MATKTSQPKKYDVFLSFRGEDTRLNFTDHLYKALSDNRIFTFRDDKKLGRGKDVGPELLKAIEDSTFAIVVFSVDYASSTWCLIELAKIVECKKKLGLIVLPVFYHVEIDDVKEQTGKFGEAFAKHYKTDSEDEIRKVNQWREALTEVAISMNRWHIKERSETKASEEIVEVVLKELNLTFSTSNNDLVGMASRMEKVHALLNITQLEVVLTLGIWGMAGIGKTTIAEHVKTEISDKFDACAFITNVREEFEKNGIIHLQNTLYKYLLNHEANIQHVEMGRNVLRNRLWSRRVLIILDDVDKLEQIEDLVGSAEQQHGWLGPGSRVIVTTRNKHLLKTYGENNIHEVNSLSDNEALQLFSRKAFKRNRPFDDFVNLSHNFVKYADGKPLALKVLGSFLFGSDMDKWKATLNKFNELQVRNSMESNNGKATSKKNPEQRIFHVLQISFDGLDDDQKEIFLDIACFFKGKEEYLVKKILQGCGLHPTIDIRLLIEKSLIIMMGNKLWMHDLLQQFGQYIVRQQCPEEPGKRSRIWFHEDAHNVLEKNTGTEAVKGIFLNLPKNVELNLSTVRVDPILQMKNLRLLKFPNVHFPKCVGYLPKELRLLEWHGYPQKSMPLSFCPNKLVELNMSSSHIERLWKETTHDLEMLISINLTKCLHLSQIPNLKRASNLEKLILEDCIGLSKVHPSIGELKQLVLLNLKGCESLKSLPQGINLESLETFILSGCKKLTKFPEIVGNMDRLSELYLDGTAIKELPISIEHLSGLILLNLRDCKSILKLPNELCRLTSLKNLDISGCSLVEQLPENIGHLEQLENLSAGRTAIRKVPPSFVLLKKLKALCFCECGGVAYTSCWSVLSCCLLPRDESIHFQLPNSLFSHLISLRSLCLRKCNLRENAIPEDIGCLSSLKLLDLSENSFASLPESISQLFNLRNLHLNGCERLESLPKLPLSVKHVFAHGCPILKNSNSQISIWTSDRGLTVIHYDTPDEDASADLPFFGEHNEMIFSKQLEDNIYNGEIPLKYDFICTRIPEWCSQKNNRSSIRIQIPLEDNGKTWIGFAIFTVFIIQEGGILNENGKLENAYFSFETDKADLGNEQFVLDHSRITRTGSYGVCIYVPQAKFAEQLNKASHVAASISTENSHIMADKCGIHIAFNKDVPDFSRRLSQIISESMMFKYKCGRKRIKATKFETSKCDEEIQSNQHKQIKRESYRSSTESDSARKTRRHLEWLVPILIQRCYAHNYGFAFNFHLKAIPTWFFHHSVAPFTVCYLPMNLFDEKPWVGFCLYVLLTWPNDSLDLETPSELDFEFQAHGDGGEISRINYTISIKHKLLLLNIPRVYFKFIPNQCRAVSAMFRTKIQNLEIEMCGIRLVSEQDLKTVVQMIADITLSSYPHHFCYEEFGKFPEDSSSAVEFTVPKVEIPIDFDYYERDSLKEFLSSTKRICHFSFTSKEKVERPHFESSYQIIPACTPKDSSPVFINLQIVAENALKVCDPIKWQKGIEETLKRLIGFDVVITLILQGHIISVFKPFNPFSNYNLCFPRKEILDWFEGYKVRKRNMDITLPPNLSADHNWRGIAVCVSFSVHEHPTAIRDYKILQHAFGLRCHLNTEEYCFHPPMFHTNKFKFIWLHIRGFIWLTYIPSYEFAGHLNGQSILEINIFNECPGVAITNLGARFLYQQDVEELTQSIAKCRSSIFDNLDPIRQTMAHQHCECYFHFDHDCSLHYLAGIAAYCGFENENPSLAAKTESIYPRKTGVDFDRGMIYDSCFPPTEILDWFRLHSTGSSLTIQLPPSLYGDGNWIGLALCAYFSDLQHQEIPHRLTCQMKTEKVGLESQHEFQITNEELKKLNSGEFIWMSYIPRRWFSDRLKHCSLIEASFESDRQKLSAYKCGARLLYQHDEEEFKQTINHCMASFSDSISDRFTQQASTRKTGRTLKQTEAEDKGKRTQQ</sequence>
<dbReference type="SMART" id="SM00369">
    <property type="entry name" value="LRR_TYP"/>
    <property type="match status" value="3"/>
</dbReference>
<dbReference type="PANTHER" id="PTHR11017">
    <property type="entry name" value="LEUCINE-RICH REPEAT-CONTAINING PROTEIN"/>
    <property type="match status" value="1"/>
</dbReference>
<gene>
    <name evidence="11" type="primary">LOC112493411</name>
</gene>
<keyword evidence="6" id="KW-0520">NAD</keyword>
<dbReference type="InterPro" id="IPR042197">
    <property type="entry name" value="Apaf_helical"/>
</dbReference>
<dbReference type="SUPFAM" id="SSF52540">
    <property type="entry name" value="P-loop containing nucleoside triphosphate hydrolases"/>
    <property type="match status" value="1"/>
</dbReference>
<keyword evidence="5" id="KW-0611">Plant defense</keyword>
<feature type="region of interest" description="Disordered" evidence="8">
    <location>
        <begin position="1920"/>
        <end position="1947"/>
    </location>
</feature>